<evidence type="ECO:0000313" key="2">
    <source>
        <dbReference type="EMBL" id="CAG9789614.1"/>
    </source>
</evidence>
<dbReference type="OrthoDB" id="5978043at2759"/>
<feature type="domain" description="Retrotransposon gag" evidence="1">
    <location>
        <begin position="64"/>
        <end position="139"/>
    </location>
</feature>
<name>A0A9N9R418_9NEOP</name>
<accession>A0A9N9R418</accession>
<dbReference type="Proteomes" id="UP001153714">
    <property type="component" value="Chromosome 20"/>
</dbReference>
<gene>
    <name evidence="2" type="ORF">DIATSA_LOCUS7333</name>
</gene>
<dbReference type="AlphaFoldDB" id="A0A9N9R418"/>
<dbReference type="PANTHER" id="PTHR33198">
    <property type="entry name" value="ANK_REP_REGION DOMAIN-CONTAINING PROTEIN-RELATED"/>
    <property type="match status" value="1"/>
</dbReference>
<dbReference type="PANTHER" id="PTHR33198:SF19">
    <property type="entry name" value="CCHC-TYPE DOMAIN-CONTAINING PROTEIN"/>
    <property type="match status" value="1"/>
</dbReference>
<reference evidence="2" key="1">
    <citation type="submission" date="2021-12" db="EMBL/GenBank/DDBJ databases">
        <authorList>
            <person name="King R."/>
        </authorList>
    </citation>
    <scope>NUCLEOTIDE SEQUENCE</scope>
</reference>
<dbReference type="Pfam" id="PF03732">
    <property type="entry name" value="Retrotrans_gag"/>
    <property type="match status" value="1"/>
</dbReference>
<evidence type="ECO:0000259" key="1">
    <source>
        <dbReference type="Pfam" id="PF03732"/>
    </source>
</evidence>
<evidence type="ECO:0000313" key="3">
    <source>
        <dbReference type="Proteomes" id="UP001153714"/>
    </source>
</evidence>
<reference evidence="2" key="2">
    <citation type="submission" date="2022-10" db="EMBL/GenBank/DDBJ databases">
        <authorList>
            <consortium name="ENA_rothamsted_submissions"/>
            <consortium name="culmorum"/>
            <person name="King R."/>
        </authorList>
    </citation>
    <scope>NUCLEOTIDE SEQUENCE</scope>
</reference>
<sequence length="170" mass="19953">MEGHVLVNIIEFFNKNTKFSRWQCRLEGAFRIYDIKDEEKQKNLFLYYVGAEAYDVLCDLCSPESPDSKSYATLKKLLKDHYDPAPLEIAEYFRFHHCHQQVGESIRDYVANLRKMAATCNFGQFLNTALRNQFTCGVRDRRVRDRLLEQKNLSLDRAIQIEVSMENATN</sequence>
<dbReference type="InterPro" id="IPR005162">
    <property type="entry name" value="Retrotrans_gag_dom"/>
</dbReference>
<organism evidence="2 3">
    <name type="scientific">Diatraea saccharalis</name>
    <name type="common">sugarcane borer</name>
    <dbReference type="NCBI Taxonomy" id="40085"/>
    <lineage>
        <taxon>Eukaryota</taxon>
        <taxon>Metazoa</taxon>
        <taxon>Ecdysozoa</taxon>
        <taxon>Arthropoda</taxon>
        <taxon>Hexapoda</taxon>
        <taxon>Insecta</taxon>
        <taxon>Pterygota</taxon>
        <taxon>Neoptera</taxon>
        <taxon>Endopterygota</taxon>
        <taxon>Lepidoptera</taxon>
        <taxon>Glossata</taxon>
        <taxon>Ditrysia</taxon>
        <taxon>Pyraloidea</taxon>
        <taxon>Crambidae</taxon>
        <taxon>Crambinae</taxon>
        <taxon>Diatraea</taxon>
    </lineage>
</organism>
<protein>
    <recommendedName>
        <fullName evidence="1">Retrotransposon gag domain-containing protein</fullName>
    </recommendedName>
</protein>
<keyword evidence="3" id="KW-1185">Reference proteome</keyword>
<proteinExistence type="predicted"/>
<dbReference type="EMBL" id="OU893351">
    <property type="protein sequence ID" value="CAG9789614.1"/>
    <property type="molecule type" value="Genomic_DNA"/>
</dbReference>